<dbReference type="AlphaFoldDB" id="A0A2N5XX40"/>
<comment type="caution">
    <text evidence="1">The sequence shown here is derived from an EMBL/GenBank/DDBJ whole genome shotgun (WGS) entry which is preliminary data.</text>
</comment>
<organism evidence="1 2">
    <name type="scientific">Cohaesibacter celericrescens</name>
    <dbReference type="NCBI Taxonomy" id="2067669"/>
    <lineage>
        <taxon>Bacteria</taxon>
        <taxon>Pseudomonadati</taxon>
        <taxon>Pseudomonadota</taxon>
        <taxon>Alphaproteobacteria</taxon>
        <taxon>Hyphomicrobiales</taxon>
        <taxon>Cohaesibacteraceae</taxon>
    </lineage>
</organism>
<protein>
    <submittedName>
        <fullName evidence="1">Uncharacterized protein</fullName>
    </submittedName>
</protein>
<dbReference type="Proteomes" id="UP000234881">
    <property type="component" value="Unassembled WGS sequence"/>
</dbReference>
<accession>A0A2N5XX40</accession>
<dbReference type="OrthoDB" id="7571212at2"/>
<evidence type="ECO:0000313" key="1">
    <source>
        <dbReference type="EMBL" id="PLW79073.1"/>
    </source>
</evidence>
<dbReference type="RefSeq" id="WP_101532155.1">
    <property type="nucleotide sequence ID" value="NZ_JBFHIU010000182.1"/>
</dbReference>
<name>A0A2N5XX40_9HYPH</name>
<gene>
    <name evidence="1" type="ORF">C0081_02245</name>
</gene>
<proteinExistence type="predicted"/>
<sequence length="230" mass="25965">MSELFEIAIKEDISEYLEKIPDRMAGAIYDGMREASNDVKYAYRDHIASIFSRRLANTVRDAVFPKRGAKSLEPAAMIYTKAPHIVGAFEHGATIKPTTQWSGARLTIPTKDVPRSRIKRRRPMSVEEFTDTFGGESLQPVPGDSAGRVLYLVAKQGFRHTKSRKPSKRVKRARRIKQGSKAKSEPILMFIAIKQVRLDKRLNLESVSRSAVQLLPVKIAHHVARELNDD</sequence>
<reference evidence="1 2" key="1">
    <citation type="submission" date="2018-01" db="EMBL/GenBank/DDBJ databases">
        <title>The draft genome sequence of Cohaesibacter sp. H1304.</title>
        <authorList>
            <person name="Wang N.-N."/>
            <person name="Du Z.-J."/>
        </authorList>
    </citation>
    <scope>NUCLEOTIDE SEQUENCE [LARGE SCALE GENOMIC DNA]</scope>
    <source>
        <strain evidence="1 2">H1304</strain>
    </source>
</reference>
<dbReference type="Pfam" id="PF20039">
    <property type="entry name" value="DUF6441"/>
    <property type="match status" value="1"/>
</dbReference>
<evidence type="ECO:0000313" key="2">
    <source>
        <dbReference type="Proteomes" id="UP000234881"/>
    </source>
</evidence>
<dbReference type="InterPro" id="IPR045622">
    <property type="entry name" value="DUF6441"/>
</dbReference>
<dbReference type="EMBL" id="PKUQ01000001">
    <property type="protein sequence ID" value="PLW79073.1"/>
    <property type="molecule type" value="Genomic_DNA"/>
</dbReference>
<keyword evidence="2" id="KW-1185">Reference proteome</keyword>